<dbReference type="Proteomes" id="UP000282957">
    <property type="component" value="Unassembled WGS sequence"/>
</dbReference>
<evidence type="ECO:0000259" key="1">
    <source>
        <dbReference type="Pfam" id="PF09361"/>
    </source>
</evidence>
<dbReference type="Pfam" id="PF09361">
    <property type="entry name" value="Phasin_2"/>
    <property type="match status" value="1"/>
</dbReference>
<accession>A0A437MG92</accession>
<evidence type="ECO:0000313" key="2">
    <source>
        <dbReference type="EMBL" id="RVT96683.1"/>
    </source>
</evidence>
<feature type="domain" description="Phasin" evidence="1">
    <location>
        <begin position="67"/>
        <end position="165"/>
    </location>
</feature>
<reference evidence="2 3" key="1">
    <citation type="submission" date="2019-01" db="EMBL/GenBank/DDBJ databases">
        <authorList>
            <person name="Chen W.-M."/>
        </authorList>
    </citation>
    <scope>NUCLEOTIDE SEQUENCE [LARGE SCALE GENOMIC DNA]</scope>
    <source>
        <strain evidence="2 3">CCP-6</strain>
    </source>
</reference>
<gene>
    <name evidence="2" type="ORF">EOD42_09715</name>
</gene>
<keyword evidence="3" id="KW-1185">Reference proteome</keyword>
<comment type="caution">
    <text evidence="2">The sequence shown here is derived from an EMBL/GenBank/DDBJ whole genome shotgun (WGS) entry which is preliminary data.</text>
</comment>
<proteinExistence type="predicted"/>
<dbReference type="RefSeq" id="WP_127787335.1">
    <property type="nucleotide sequence ID" value="NZ_SACL01000003.1"/>
</dbReference>
<sequence length="178" mass="18754">MSATTKKIAAVPMTAPTAADVTKMVSDSSAQAQKFFADGTAQARAAMEKGVEEAQKAAAQFVKAGEDAVEFSRGNVEAMTQAAQFYFTGMQDLSRQAIASAQSLSEQTIEGVKAMSAAKSLKDVTELQTTLFRTAFEKSVADMKALHEASVKLAEGSFAPISARFTLAVEKFAKPVAA</sequence>
<dbReference type="EMBL" id="SACL01000003">
    <property type="protein sequence ID" value="RVT96683.1"/>
    <property type="molecule type" value="Genomic_DNA"/>
</dbReference>
<dbReference type="InterPro" id="IPR018968">
    <property type="entry name" value="Phasin"/>
</dbReference>
<evidence type="ECO:0000313" key="3">
    <source>
        <dbReference type="Proteomes" id="UP000282957"/>
    </source>
</evidence>
<name>A0A437MG92_9PROT</name>
<dbReference type="InterPro" id="IPR010127">
    <property type="entry name" value="Phasin_subfam-1"/>
</dbReference>
<organism evidence="2 3">
    <name type="scientific">Rhodovarius crocodyli</name>
    <dbReference type="NCBI Taxonomy" id="1979269"/>
    <lineage>
        <taxon>Bacteria</taxon>
        <taxon>Pseudomonadati</taxon>
        <taxon>Pseudomonadota</taxon>
        <taxon>Alphaproteobacteria</taxon>
        <taxon>Acetobacterales</taxon>
        <taxon>Roseomonadaceae</taxon>
        <taxon>Rhodovarius</taxon>
    </lineage>
</organism>
<protein>
    <submittedName>
        <fullName evidence="2">Phasin family protein</fullName>
    </submittedName>
</protein>
<dbReference type="AlphaFoldDB" id="A0A437MG92"/>
<dbReference type="OrthoDB" id="7270762at2"/>
<dbReference type="NCBIfam" id="TIGR01841">
    <property type="entry name" value="phasin"/>
    <property type="match status" value="1"/>
</dbReference>